<dbReference type="EMBL" id="JADGIZ020000050">
    <property type="protein sequence ID" value="KAL2913194.1"/>
    <property type="molecule type" value="Genomic_DNA"/>
</dbReference>
<proteinExistence type="inferred from homology"/>
<comment type="catalytic activity">
    <reaction evidence="10">
        <text>D-fructose + ATP = D-fructose 6-phosphate + ADP + H(+)</text>
        <dbReference type="Rhea" id="RHEA:16125"/>
        <dbReference type="ChEBI" id="CHEBI:15378"/>
        <dbReference type="ChEBI" id="CHEBI:30616"/>
        <dbReference type="ChEBI" id="CHEBI:37721"/>
        <dbReference type="ChEBI" id="CHEBI:61527"/>
        <dbReference type="ChEBI" id="CHEBI:456216"/>
        <dbReference type="EC" id="2.7.1.1"/>
    </reaction>
    <physiologicalReaction direction="left-to-right" evidence="10">
        <dbReference type="Rhea" id="RHEA:16126"/>
    </physiologicalReaction>
</comment>
<evidence type="ECO:0000256" key="5">
    <source>
        <dbReference type="ARBA" id="ARBA00022741"/>
    </source>
</evidence>
<dbReference type="Gene3D" id="3.30.420.40">
    <property type="match status" value="1"/>
</dbReference>
<dbReference type="InterPro" id="IPR022672">
    <property type="entry name" value="Hexokinase_N"/>
</dbReference>
<evidence type="ECO:0000256" key="3">
    <source>
        <dbReference type="ARBA" id="ARBA00009225"/>
    </source>
</evidence>
<evidence type="ECO:0000259" key="12">
    <source>
        <dbReference type="Pfam" id="PF00349"/>
    </source>
</evidence>
<keyword evidence="7 11" id="KW-0067">ATP-binding</keyword>
<comment type="pathway">
    <text evidence="1">Carbohydrate degradation; glycolysis; D-glyceraldehyde 3-phosphate and glycerone phosphate from D-glucose: step 1/4.</text>
</comment>
<dbReference type="PANTHER" id="PTHR19443">
    <property type="entry name" value="HEXOKINASE"/>
    <property type="match status" value="1"/>
</dbReference>
<keyword evidence="4 11" id="KW-0808">Transferase</keyword>
<dbReference type="PRINTS" id="PR00475">
    <property type="entry name" value="HEXOKINASE"/>
</dbReference>
<dbReference type="SUPFAM" id="SSF53067">
    <property type="entry name" value="Actin-like ATPase domain"/>
    <property type="match status" value="2"/>
</dbReference>
<dbReference type="Pfam" id="PF00349">
    <property type="entry name" value="Hexokinase_1"/>
    <property type="match status" value="1"/>
</dbReference>
<dbReference type="Pfam" id="PF03727">
    <property type="entry name" value="Hexokinase_2"/>
    <property type="match status" value="1"/>
</dbReference>
<reference evidence="14 15" key="1">
    <citation type="submission" date="2023-09" db="EMBL/GenBank/DDBJ databases">
        <title>Pangenome analysis of Batrachochytrium dendrobatidis and related Chytrids.</title>
        <authorList>
            <person name="Yacoub M.N."/>
            <person name="Stajich J.E."/>
            <person name="James T.Y."/>
        </authorList>
    </citation>
    <scope>NUCLEOTIDE SEQUENCE [LARGE SCALE GENOMIC DNA]</scope>
    <source>
        <strain evidence="14 15">JEL0888</strain>
    </source>
</reference>
<evidence type="ECO:0000256" key="9">
    <source>
        <dbReference type="ARBA" id="ARBA00044613"/>
    </source>
</evidence>
<gene>
    <name evidence="14" type="primary">hxk1_2</name>
    <name evidence="14" type="ORF">HK105_207313</name>
</gene>
<dbReference type="GO" id="GO:0004396">
    <property type="term" value="F:hexokinase activity"/>
    <property type="evidence" value="ECO:0007669"/>
    <property type="project" value="UniProtKB-EC"/>
</dbReference>
<evidence type="ECO:0000256" key="1">
    <source>
        <dbReference type="ARBA" id="ARBA00004888"/>
    </source>
</evidence>
<dbReference type="Proteomes" id="UP001527925">
    <property type="component" value="Unassembled WGS sequence"/>
</dbReference>
<sequence length="522" mass="56178">MSAEYGALFGVGVAAGISVAAGAQLLVNGLAKAYARNHAHDDDYYDDGADEAAADVAVAAPRKASKAAAVLSPLVPADADERLLDTFARLDGLLTVSSSALHQIVVSMASEFRRGLAKDGRSLKMIPSFVTSLPSGQEIDSVLALDLGGSNFRVCQVQLQGHGRVRTTQRKYTVPDRLKEGTGTELFDFFADCVAEFVREHPPAGGSDGHTLGFTFSFPVQQTSINHGTLMHWSKGFTASGVVGVDVVTLLQQAFERKKVKVNVTALVNDTVGTLVAHAYTNPQTYVGVILGTGTNAAYMERLSEVPKWAGGKDGNMIINTEWGAYDAPALPITEFDQALDRASANPKMQIFEKLISGMYLGEIVRIILTSLVASGELFGGRTSPDLNRPYHFETAYMSRIERDHSLELADTMNLFTDLLGISWSTLDDRRIVKHVCQLVGLRAARLSAAGIAAIVTKINCLDGCTVAIDGSLFEQYPHFQSRMRDALYEILGINADNIILEQARDGSGQGAALIALLHRNE</sequence>
<name>A0ABR4N100_9FUNG</name>
<comment type="catalytic activity">
    <reaction evidence="9">
        <text>a D-hexose + ATP = a D-hexose 6-phosphate + ADP + H(+)</text>
        <dbReference type="Rhea" id="RHEA:22740"/>
        <dbReference type="ChEBI" id="CHEBI:4194"/>
        <dbReference type="ChEBI" id="CHEBI:15378"/>
        <dbReference type="ChEBI" id="CHEBI:30616"/>
        <dbReference type="ChEBI" id="CHEBI:229467"/>
        <dbReference type="ChEBI" id="CHEBI:456216"/>
        <dbReference type="EC" id="2.7.1.1"/>
    </reaction>
    <physiologicalReaction direction="left-to-right" evidence="9">
        <dbReference type="Rhea" id="RHEA:22741"/>
    </physiologicalReaction>
</comment>
<evidence type="ECO:0000313" key="15">
    <source>
        <dbReference type="Proteomes" id="UP001527925"/>
    </source>
</evidence>
<evidence type="ECO:0000256" key="4">
    <source>
        <dbReference type="ARBA" id="ARBA00022679"/>
    </source>
</evidence>
<dbReference type="Gene3D" id="3.40.367.20">
    <property type="match status" value="1"/>
</dbReference>
<keyword evidence="6 11" id="KW-0418">Kinase</keyword>
<accession>A0ABR4N100</accession>
<keyword evidence="15" id="KW-1185">Reference proteome</keyword>
<dbReference type="InterPro" id="IPR043129">
    <property type="entry name" value="ATPase_NBD"/>
</dbReference>
<dbReference type="CDD" id="cd24018">
    <property type="entry name" value="ASKHA_NBD_HK_fungi"/>
    <property type="match status" value="1"/>
</dbReference>
<evidence type="ECO:0000256" key="7">
    <source>
        <dbReference type="ARBA" id="ARBA00022840"/>
    </source>
</evidence>
<evidence type="ECO:0000259" key="13">
    <source>
        <dbReference type="Pfam" id="PF03727"/>
    </source>
</evidence>
<evidence type="ECO:0000256" key="8">
    <source>
        <dbReference type="ARBA" id="ARBA00023152"/>
    </source>
</evidence>
<evidence type="ECO:0000256" key="10">
    <source>
        <dbReference type="ARBA" id="ARBA00047905"/>
    </source>
</evidence>
<dbReference type="EC" id="2.7.1.-" evidence="11"/>
<feature type="domain" description="Hexokinase C-terminal" evidence="13">
    <location>
        <begin position="287"/>
        <end position="517"/>
    </location>
</feature>
<dbReference type="PROSITE" id="PS51748">
    <property type="entry name" value="HEXOKINASE_2"/>
    <property type="match status" value="1"/>
</dbReference>
<feature type="domain" description="Hexokinase N-terminal" evidence="12">
    <location>
        <begin position="93"/>
        <end position="280"/>
    </location>
</feature>
<comment type="caution">
    <text evidence="14">The sequence shown here is derived from an EMBL/GenBank/DDBJ whole genome shotgun (WGS) entry which is preliminary data.</text>
</comment>
<dbReference type="InterPro" id="IPR001312">
    <property type="entry name" value="Hexokinase"/>
</dbReference>
<comment type="similarity">
    <text evidence="3 11">Belongs to the hexokinase family.</text>
</comment>
<protein>
    <recommendedName>
        <fullName evidence="11">Phosphotransferase</fullName>
        <ecNumber evidence="11">2.7.1.-</ecNumber>
    </recommendedName>
</protein>
<dbReference type="PANTHER" id="PTHR19443:SF16">
    <property type="entry name" value="HEXOKINASE TYPE 1-RELATED"/>
    <property type="match status" value="1"/>
</dbReference>
<dbReference type="InterPro" id="IPR022673">
    <property type="entry name" value="Hexokinase_C"/>
</dbReference>
<evidence type="ECO:0000256" key="6">
    <source>
        <dbReference type="ARBA" id="ARBA00022777"/>
    </source>
</evidence>
<comment type="pathway">
    <text evidence="2">Carbohydrate metabolism; hexose metabolism.</text>
</comment>
<evidence type="ECO:0000313" key="14">
    <source>
        <dbReference type="EMBL" id="KAL2913194.1"/>
    </source>
</evidence>
<keyword evidence="8 11" id="KW-0324">Glycolysis</keyword>
<keyword evidence="5 11" id="KW-0547">Nucleotide-binding</keyword>
<organism evidence="14 15">
    <name type="scientific">Polyrhizophydium stewartii</name>
    <dbReference type="NCBI Taxonomy" id="2732419"/>
    <lineage>
        <taxon>Eukaryota</taxon>
        <taxon>Fungi</taxon>
        <taxon>Fungi incertae sedis</taxon>
        <taxon>Chytridiomycota</taxon>
        <taxon>Chytridiomycota incertae sedis</taxon>
        <taxon>Chytridiomycetes</taxon>
        <taxon>Rhizophydiales</taxon>
        <taxon>Rhizophydiales incertae sedis</taxon>
        <taxon>Polyrhizophydium</taxon>
    </lineage>
</organism>
<evidence type="ECO:0000256" key="2">
    <source>
        <dbReference type="ARBA" id="ARBA00005028"/>
    </source>
</evidence>
<evidence type="ECO:0000256" key="11">
    <source>
        <dbReference type="RuleBase" id="RU362007"/>
    </source>
</evidence>